<dbReference type="AlphaFoldDB" id="A0AAN8DJA2"/>
<dbReference type="Proteomes" id="UP001331515">
    <property type="component" value="Unassembled WGS sequence"/>
</dbReference>
<name>A0AAN8DJA2_CHAGU</name>
<accession>A0AAN8DJA2</accession>
<gene>
    <name evidence="2" type="ORF">CgunFtcFv8_022866</name>
</gene>
<feature type="compositionally biased region" description="Polar residues" evidence="1">
    <location>
        <begin position="113"/>
        <end position="129"/>
    </location>
</feature>
<organism evidence="2 3">
    <name type="scientific">Champsocephalus gunnari</name>
    <name type="common">Mackerel icefish</name>
    <dbReference type="NCBI Taxonomy" id="52237"/>
    <lineage>
        <taxon>Eukaryota</taxon>
        <taxon>Metazoa</taxon>
        <taxon>Chordata</taxon>
        <taxon>Craniata</taxon>
        <taxon>Vertebrata</taxon>
        <taxon>Euteleostomi</taxon>
        <taxon>Actinopterygii</taxon>
        <taxon>Neopterygii</taxon>
        <taxon>Teleostei</taxon>
        <taxon>Neoteleostei</taxon>
        <taxon>Acanthomorphata</taxon>
        <taxon>Eupercaria</taxon>
        <taxon>Perciformes</taxon>
        <taxon>Notothenioidei</taxon>
        <taxon>Channichthyidae</taxon>
        <taxon>Champsocephalus</taxon>
    </lineage>
</organism>
<dbReference type="EMBL" id="JAURVH010001524">
    <property type="protein sequence ID" value="KAK5918928.1"/>
    <property type="molecule type" value="Genomic_DNA"/>
</dbReference>
<feature type="region of interest" description="Disordered" evidence="1">
    <location>
        <begin position="107"/>
        <end position="133"/>
    </location>
</feature>
<evidence type="ECO:0000313" key="2">
    <source>
        <dbReference type="EMBL" id="KAK5918928.1"/>
    </source>
</evidence>
<evidence type="ECO:0000313" key="3">
    <source>
        <dbReference type="Proteomes" id="UP001331515"/>
    </source>
</evidence>
<comment type="caution">
    <text evidence="2">The sequence shown here is derived from an EMBL/GenBank/DDBJ whole genome shotgun (WGS) entry which is preliminary data.</text>
</comment>
<proteinExistence type="predicted"/>
<reference evidence="2 3" key="1">
    <citation type="journal article" date="2023" name="Mol. Biol. Evol.">
        <title>Genomics of Secondarily Temperate Adaptation in the Only Non-Antarctic Icefish.</title>
        <authorList>
            <person name="Rivera-Colon A.G."/>
            <person name="Rayamajhi N."/>
            <person name="Minhas B.F."/>
            <person name="Madrigal G."/>
            <person name="Bilyk K.T."/>
            <person name="Yoon V."/>
            <person name="Hune M."/>
            <person name="Gregory S."/>
            <person name="Cheng C.H.C."/>
            <person name="Catchen J.M."/>
        </authorList>
    </citation>
    <scope>NUCLEOTIDE SEQUENCE [LARGE SCALE GENOMIC DNA]</scope>
    <source>
        <tissue evidence="2">White muscle</tissue>
    </source>
</reference>
<protein>
    <submittedName>
        <fullName evidence="2">Uncharacterized protein</fullName>
    </submittedName>
</protein>
<sequence>MQHQKGLMKLYFFGCSHIRISLHMMPDMKVTALNSSAGRFDDRLKTLRSGEEDEAVQHTKYSSWKLKEKLLLHYKHRLVFVERAGKSDLVCSESVPMGLAMRAVQLEDKPEETTASPADCETQQQSQGLSDRHTLHRAADVLRKSMEQVDHDHKSYVSSDRRSRLHCSNYVPNNVYDFVNWCVDSNAHRNCETCDEEPALKDNLRVIAICHDLIAQCRHIHTPITLGLAILIHHPFGSKSLINELSATGHCVSYTEVRQFLICGSRPDIKYREWCLHPNWPHWSH</sequence>
<evidence type="ECO:0000256" key="1">
    <source>
        <dbReference type="SAM" id="MobiDB-lite"/>
    </source>
</evidence>
<keyword evidence="3" id="KW-1185">Reference proteome</keyword>